<sequence>MGWGGPAGRPVVGTSRGHGGASRSRRSGKVGTFLGGAGAVARGGTTGRAGVGPGGTASRARRRAAGTARAAGHPVRPRRTARWTDGYAVRPGGTARWADGYAVRPGGTARWADGYAIRTSRSPRCGRRRPAHSSPARWPRWCTVRANRRPSGATRWFGAGPGGRRFVRTPAGWVGRVGRAPTSRRRTVGAARRSSAWTLRPDLRATAPVGGRARRGVRRPWPAGTAVPAAAVTDRRRATGRCATHASHHGGTGRRGGSLVDGRQRRIGVVGTAGLPQPVGGSLRATSPAVAGPCGRRRFDAGAARGAVPSGRLLLVGRSSAPGWRVLQTGRAVGPHRRVRSASRAAVGRRPLRLGCRATATSRSGRVVLDGPASPRVVPAANRRDRVAGRHAGDLGRVAGQRHHRGAFLGLDGTPATYPPATGRRTDRPAGGRGGARRTGGRRAGSGIGRTGTDRPGEASGTAVRISRRIAAVRREPPSGHIRRNRALGRFGRPGSPAGTSGCAVGPAARHSALPGRTRHRADGGTRHRTGRRTGSRTGSRHRPRAGRCGRNRLAGARLPAGRTGGMGLLRPAGRRRVRRTGLTADDGRRAGRWPLPGTHGRRAGRWPRGRVSRPGTVDRACAWRFGSSPTRRGASGRVRWCGMTGRHLPASAGRRWDRSARSPTAGRGWHGSARSRAAGRRRNGTGGRSLTWSLRPAPGWSGRARCRRATLGTQLCALLLGRAEVVDPTEVLAAARLLRGRLCFAPAPAANLAPPLVRAVVRSLRRSHC</sequence>
<evidence type="ECO:0000313" key="3">
    <source>
        <dbReference type="Proteomes" id="UP000198707"/>
    </source>
</evidence>
<reference evidence="3" key="1">
    <citation type="submission" date="2016-10" db="EMBL/GenBank/DDBJ databases">
        <authorList>
            <person name="Varghese N."/>
            <person name="Submissions S."/>
        </authorList>
    </citation>
    <scope>NUCLEOTIDE SEQUENCE [LARGE SCALE GENOMIC DNA]</scope>
    <source>
        <strain evidence="3">CGMCC 4.7038</strain>
    </source>
</reference>
<feature type="region of interest" description="Disordered" evidence="1">
    <location>
        <begin position="209"/>
        <end position="228"/>
    </location>
</feature>
<protein>
    <submittedName>
        <fullName evidence="2">Uncharacterized protein</fullName>
    </submittedName>
</protein>
<dbReference type="EMBL" id="FNYV01000001">
    <property type="protein sequence ID" value="SEI70758.1"/>
    <property type="molecule type" value="Genomic_DNA"/>
</dbReference>
<feature type="compositionally biased region" description="Low complexity" evidence="1">
    <location>
        <begin position="219"/>
        <end position="228"/>
    </location>
</feature>
<keyword evidence="3" id="KW-1185">Reference proteome</keyword>
<organism evidence="2 3">
    <name type="scientific">Micromonospora phaseoli</name>
    <dbReference type="NCBI Taxonomy" id="1144548"/>
    <lineage>
        <taxon>Bacteria</taxon>
        <taxon>Bacillati</taxon>
        <taxon>Actinomycetota</taxon>
        <taxon>Actinomycetes</taxon>
        <taxon>Micromonosporales</taxon>
        <taxon>Micromonosporaceae</taxon>
        <taxon>Micromonospora</taxon>
    </lineage>
</organism>
<dbReference type="Proteomes" id="UP000198707">
    <property type="component" value="Unassembled WGS sequence"/>
</dbReference>
<feature type="region of interest" description="Disordered" evidence="1">
    <location>
        <begin position="653"/>
        <end position="690"/>
    </location>
</feature>
<dbReference type="STRING" id="1144548.SAMN05443287_101836"/>
<accession>A0A1H6SS14</accession>
<evidence type="ECO:0000313" key="2">
    <source>
        <dbReference type="EMBL" id="SEI70758.1"/>
    </source>
</evidence>
<feature type="region of interest" description="Disordered" evidence="1">
    <location>
        <begin position="586"/>
        <end position="614"/>
    </location>
</feature>
<feature type="compositionally biased region" description="Gly residues" evidence="1">
    <location>
        <begin position="44"/>
        <end position="55"/>
    </location>
</feature>
<feature type="compositionally biased region" description="Low complexity" evidence="1">
    <location>
        <begin position="666"/>
        <end position="677"/>
    </location>
</feature>
<feature type="region of interest" description="Disordered" evidence="1">
    <location>
        <begin position="1"/>
        <end position="78"/>
    </location>
</feature>
<feature type="region of interest" description="Disordered" evidence="1">
    <location>
        <begin position="407"/>
        <end position="463"/>
    </location>
</feature>
<feature type="region of interest" description="Disordered" evidence="1">
    <location>
        <begin position="482"/>
        <end position="548"/>
    </location>
</feature>
<proteinExistence type="predicted"/>
<name>A0A1H6SS14_9ACTN</name>
<gene>
    <name evidence="2" type="ORF">SAMN05443287_101836</name>
</gene>
<feature type="compositionally biased region" description="Basic residues" evidence="1">
    <location>
        <begin position="600"/>
        <end position="612"/>
    </location>
</feature>
<evidence type="ECO:0000256" key="1">
    <source>
        <dbReference type="SAM" id="MobiDB-lite"/>
    </source>
</evidence>
<dbReference type="AlphaFoldDB" id="A0A1H6SS14"/>
<feature type="compositionally biased region" description="Basic residues" evidence="1">
    <location>
        <begin position="527"/>
        <end position="548"/>
    </location>
</feature>